<name>A0A0C1Q598_9GAMM</name>
<dbReference type="GO" id="GO:0005737">
    <property type="term" value="C:cytoplasm"/>
    <property type="evidence" value="ECO:0007669"/>
    <property type="project" value="UniProtKB-ARBA"/>
</dbReference>
<accession>A0A0C1Q598</accession>
<keyword evidence="6" id="KW-0645">Protease</keyword>
<dbReference type="EC" id="3.4.24.55" evidence="4"/>
<evidence type="ECO:0000259" key="16">
    <source>
        <dbReference type="Pfam" id="PF05193"/>
    </source>
</evidence>
<dbReference type="GO" id="GO:0004222">
    <property type="term" value="F:metalloendopeptidase activity"/>
    <property type="evidence" value="ECO:0007669"/>
    <property type="project" value="UniProtKB-EC"/>
</dbReference>
<evidence type="ECO:0000256" key="8">
    <source>
        <dbReference type="ARBA" id="ARBA00022801"/>
    </source>
</evidence>
<evidence type="ECO:0000256" key="1">
    <source>
        <dbReference type="ARBA" id="ARBA00001947"/>
    </source>
</evidence>
<feature type="domain" description="Peptidase M16 C-terminal" evidence="16">
    <location>
        <begin position="181"/>
        <end position="348"/>
    </location>
</feature>
<evidence type="ECO:0000256" key="12">
    <source>
        <dbReference type="ARBA" id="ARBA00031184"/>
    </source>
</evidence>
<protein>
    <recommendedName>
        <fullName evidence="5">Protease 3</fullName>
        <ecNumber evidence="4">3.4.24.55</ecNumber>
    </recommendedName>
    <alternativeName>
        <fullName evidence="13">Pitrilysin</fullName>
    </alternativeName>
    <alternativeName>
        <fullName evidence="12">Protease III</fullName>
    </alternativeName>
    <alternativeName>
        <fullName evidence="11">Protease pi</fullName>
    </alternativeName>
</protein>
<feature type="domain" description="Peptidase M16 middle/third" evidence="17">
    <location>
        <begin position="367"/>
        <end position="650"/>
    </location>
</feature>
<dbReference type="PANTHER" id="PTHR43690:SF18">
    <property type="entry name" value="INSULIN-DEGRADING ENZYME-RELATED"/>
    <property type="match status" value="1"/>
</dbReference>
<dbReference type="InterPro" id="IPR001431">
    <property type="entry name" value="Pept_M16_Zn_BS"/>
</dbReference>
<dbReference type="FunFam" id="3.30.830.10:FF:000012">
    <property type="entry name" value="Protease 3"/>
    <property type="match status" value="1"/>
</dbReference>
<gene>
    <name evidence="19" type="ORF">JF50_22485</name>
</gene>
<evidence type="ECO:0000259" key="17">
    <source>
        <dbReference type="Pfam" id="PF16187"/>
    </source>
</evidence>
<evidence type="ECO:0000259" key="15">
    <source>
        <dbReference type="Pfam" id="PF00675"/>
    </source>
</evidence>
<dbReference type="Pfam" id="PF22456">
    <property type="entry name" value="PqqF-like_C_4"/>
    <property type="match status" value="1"/>
</dbReference>
<dbReference type="Proteomes" id="UP000031327">
    <property type="component" value="Unassembled WGS sequence"/>
</dbReference>
<dbReference type="Pfam" id="PF05193">
    <property type="entry name" value="Peptidase_M16_C"/>
    <property type="match status" value="1"/>
</dbReference>
<evidence type="ECO:0000256" key="13">
    <source>
        <dbReference type="ARBA" id="ARBA00033450"/>
    </source>
</evidence>
<evidence type="ECO:0000256" key="14">
    <source>
        <dbReference type="RuleBase" id="RU004447"/>
    </source>
</evidence>
<evidence type="ECO:0000313" key="20">
    <source>
        <dbReference type="Proteomes" id="UP000031327"/>
    </source>
</evidence>
<organism evidence="19 20">
    <name type="scientific">Pseudoalteromonas luteoviolacea</name>
    <dbReference type="NCBI Taxonomy" id="43657"/>
    <lineage>
        <taxon>Bacteria</taxon>
        <taxon>Pseudomonadati</taxon>
        <taxon>Pseudomonadota</taxon>
        <taxon>Gammaproteobacteria</taxon>
        <taxon>Alteromonadales</taxon>
        <taxon>Pseudoalteromonadaceae</taxon>
        <taxon>Pseudoalteromonas</taxon>
    </lineage>
</organism>
<dbReference type="PROSITE" id="PS00143">
    <property type="entry name" value="INSULINASE"/>
    <property type="match status" value="1"/>
</dbReference>
<comment type="similarity">
    <text evidence="3 14">Belongs to the peptidase M16 family.</text>
</comment>
<evidence type="ECO:0000256" key="4">
    <source>
        <dbReference type="ARBA" id="ARBA00012449"/>
    </source>
</evidence>
<dbReference type="Pfam" id="PF00675">
    <property type="entry name" value="Peptidase_M16"/>
    <property type="match status" value="1"/>
</dbReference>
<dbReference type="InterPro" id="IPR054734">
    <property type="entry name" value="PqqF-like_C_4"/>
</dbReference>
<evidence type="ECO:0000256" key="5">
    <source>
        <dbReference type="ARBA" id="ARBA00017565"/>
    </source>
</evidence>
<sequence>MKLSNNDNKQYKHVTLDNGLRVLLITDPSSEKSAASLTINVGHFDDPVGRQGMAHFIEHMLFLGTEQYPIKGEFSQIVSQSGGNSNAWTGTEHTCYFFDCLSPKLDHLLSRFSDFFIAPLFEQSALNDERNAIDAEFNLKVKDDNRRIIQAHKETANPAHPFTKFSVGNHDTLGDSHGDIRKEIIHFFQQYYQAQWMTLVIAGPQPSDELERLAYAHFSAIQGNIKHRKPKISSPFYRAEDLGIKLHIKPRKHLQKLIVSFAMPNIDELYRYKSLSFLAHLLGYEGEGSLYAILKKNGWINALSAGGGVNGSNFKDFNISFALTDLGIEFYEDIVELLFEYISLIKAQQHVLPALYADKKQLMELAFDNQEVNKLIDWVSNVSVNMHHYSEEYTLYGDYCMECFNQALHDELIGYLCPNNMRLVLIHPTAIDEEGAVNKVAKWYNTPYQVAQIDKEWLEALSRIHEPLPEMRLPNVNPYLSDDNTLHDIESTAHIPTQLQDRPGFAFWFKQDATFRVTKGHFYLELDSEASIESHKAMALTRLFADLFMDSVAEQFYSAELAGLSYHLTSHQGGLTLHTAGLSSCQLKLASQLVEALQKQPISAARFAEYKKQLIRHWQNHNKNKPVSELFSLLGAKLMPWNPTPNDLAKALQNVCFNEFNSFRDSFFTSIHAKAFLHGNWQQQHALGIKQQLLCNFAKSEILEDLKKPLNTIDESYEASFINEQNEHAFVHYIQAPSQSVQDKIKIMAFNQLVSQLYFEKLRTERQLGYLVGAGYAPFNTRAGIAFYIQSPKFNSRELLQQHQLFLADFVNNIDSMDGIHWHDVKSSLQSQIAEKDKNLRLRSQRFWIAIGNEDHTFSMQTQLLEALDKLTFAELKAFIATVTEQSFPSIILRNN</sequence>
<dbReference type="GO" id="GO:0006508">
    <property type="term" value="P:proteolysis"/>
    <property type="evidence" value="ECO:0007669"/>
    <property type="project" value="UniProtKB-KW"/>
</dbReference>
<reference evidence="19 20" key="1">
    <citation type="submission" date="2014-12" db="EMBL/GenBank/DDBJ databases">
        <title>Draft Genome Sequence of Pseudoalteromonas luteoviolacea HI1.</title>
        <authorList>
            <person name="Asahina A.Y."/>
            <person name="Hadfield M.G."/>
        </authorList>
    </citation>
    <scope>NUCLEOTIDE SEQUENCE [LARGE SCALE GENOMIC DNA]</scope>
    <source>
        <strain evidence="19 20">HI1</strain>
    </source>
</reference>
<dbReference type="EMBL" id="JWIC01000010">
    <property type="protein sequence ID" value="KID54670.1"/>
    <property type="molecule type" value="Genomic_DNA"/>
</dbReference>
<feature type="domain" description="Coenzyme PQQ synthesis protein F-like C-terminal lobe" evidence="18">
    <location>
        <begin position="750"/>
        <end position="848"/>
    </location>
</feature>
<evidence type="ECO:0000259" key="18">
    <source>
        <dbReference type="Pfam" id="PF22456"/>
    </source>
</evidence>
<comment type="function">
    <text evidence="2">Endopeptidase that degrades small peptides of less than 7 kDa, such as glucagon and insulin.</text>
</comment>
<evidence type="ECO:0000256" key="7">
    <source>
        <dbReference type="ARBA" id="ARBA00022723"/>
    </source>
</evidence>
<evidence type="ECO:0000256" key="9">
    <source>
        <dbReference type="ARBA" id="ARBA00022833"/>
    </source>
</evidence>
<dbReference type="InterPro" id="IPR032632">
    <property type="entry name" value="Peptidase_M16_M"/>
</dbReference>
<feature type="domain" description="Peptidase M16 N-terminal" evidence="15">
    <location>
        <begin position="21"/>
        <end position="144"/>
    </location>
</feature>
<dbReference type="Pfam" id="PF16187">
    <property type="entry name" value="Peptidase_M16_M"/>
    <property type="match status" value="1"/>
</dbReference>
<dbReference type="GO" id="GO:0046872">
    <property type="term" value="F:metal ion binding"/>
    <property type="evidence" value="ECO:0007669"/>
    <property type="project" value="UniProtKB-KW"/>
</dbReference>
<comment type="caution">
    <text evidence="19">The sequence shown here is derived from an EMBL/GenBank/DDBJ whole genome shotgun (WGS) entry which is preliminary data.</text>
</comment>
<evidence type="ECO:0000256" key="3">
    <source>
        <dbReference type="ARBA" id="ARBA00007261"/>
    </source>
</evidence>
<comment type="cofactor">
    <cofactor evidence="1">
        <name>Zn(2+)</name>
        <dbReference type="ChEBI" id="CHEBI:29105"/>
    </cofactor>
</comment>
<evidence type="ECO:0000256" key="6">
    <source>
        <dbReference type="ARBA" id="ARBA00022670"/>
    </source>
</evidence>
<dbReference type="InterPro" id="IPR011765">
    <property type="entry name" value="Pept_M16_N"/>
</dbReference>
<evidence type="ECO:0000256" key="10">
    <source>
        <dbReference type="ARBA" id="ARBA00023049"/>
    </source>
</evidence>
<keyword evidence="10" id="KW-0482">Metalloprotease</keyword>
<dbReference type="SUPFAM" id="SSF63411">
    <property type="entry name" value="LuxS/MPP-like metallohydrolase"/>
    <property type="match status" value="4"/>
</dbReference>
<dbReference type="Gene3D" id="3.30.830.10">
    <property type="entry name" value="Metalloenzyme, LuxS/M16 peptidase-like"/>
    <property type="match status" value="4"/>
</dbReference>
<proteinExistence type="inferred from homology"/>
<evidence type="ECO:0000256" key="2">
    <source>
        <dbReference type="ARBA" id="ARBA00002184"/>
    </source>
</evidence>
<dbReference type="AlphaFoldDB" id="A0A0C1Q598"/>
<keyword evidence="8" id="KW-0378">Hydrolase</keyword>
<keyword evidence="9" id="KW-0862">Zinc</keyword>
<evidence type="ECO:0000313" key="19">
    <source>
        <dbReference type="EMBL" id="KID54670.1"/>
    </source>
</evidence>
<dbReference type="RefSeq" id="WP_039611570.1">
    <property type="nucleotide sequence ID" value="NZ_JWIC01000010.1"/>
</dbReference>
<dbReference type="FunFam" id="3.30.830.10:FF:000005">
    <property type="entry name" value="nardilysin isoform X1"/>
    <property type="match status" value="1"/>
</dbReference>
<dbReference type="InterPro" id="IPR050626">
    <property type="entry name" value="Peptidase_M16"/>
</dbReference>
<evidence type="ECO:0000256" key="11">
    <source>
        <dbReference type="ARBA" id="ARBA00029597"/>
    </source>
</evidence>
<dbReference type="InterPro" id="IPR011249">
    <property type="entry name" value="Metalloenz_LuxS/M16"/>
</dbReference>
<keyword evidence="7" id="KW-0479">Metal-binding</keyword>
<dbReference type="InterPro" id="IPR007863">
    <property type="entry name" value="Peptidase_M16_C"/>
</dbReference>
<dbReference type="PANTHER" id="PTHR43690">
    <property type="entry name" value="NARDILYSIN"/>
    <property type="match status" value="1"/>
</dbReference>